<dbReference type="RefSeq" id="WP_259547443.1">
    <property type="nucleotide sequence ID" value="NZ_JANXIR010000001.1"/>
</dbReference>
<feature type="domain" description="DUF2726" evidence="1">
    <location>
        <begin position="6"/>
        <end position="129"/>
    </location>
</feature>
<proteinExistence type="predicted"/>
<evidence type="ECO:0000259" key="1">
    <source>
        <dbReference type="Pfam" id="PF10881"/>
    </source>
</evidence>
<dbReference type="Proteomes" id="UP001499910">
    <property type="component" value="Unassembled WGS sequence"/>
</dbReference>
<comment type="caution">
    <text evidence="2">The sequence shown here is derived from an EMBL/GenBank/DDBJ whole genome shotgun (WGS) entry which is preliminary data.</text>
</comment>
<dbReference type="EMBL" id="BAABHW010000001">
    <property type="protein sequence ID" value="GAA5065610.1"/>
    <property type="molecule type" value="Genomic_DNA"/>
</dbReference>
<evidence type="ECO:0000313" key="3">
    <source>
        <dbReference type="Proteomes" id="UP001499910"/>
    </source>
</evidence>
<dbReference type="Pfam" id="PF10881">
    <property type="entry name" value="DUF2726"/>
    <property type="match status" value="1"/>
</dbReference>
<gene>
    <name evidence="2" type="ORF">GCM10023209_03380</name>
</gene>
<evidence type="ECO:0000313" key="2">
    <source>
        <dbReference type="EMBL" id="GAA5065610.1"/>
    </source>
</evidence>
<protein>
    <recommendedName>
        <fullName evidence="1">DUF2726 domain-containing protein</fullName>
    </recommendedName>
</protein>
<reference evidence="3" key="1">
    <citation type="journal article" date="2019" name="Int. J. Syst. Evol. Microbiol.">
        <title>The Global Catalogue of Microorganisms (GCM) 10K type strain sequencing project: providing services to taxonomists for standard genome sequencing and annotation.</title>
        <authorList>
            <consortium name="The Broad Institute Genomics Platform"/>
            <consortium name="The Broad Institute Genome Sequencing Center for Infectious Disease"/>
            <person name="Wu L."/>
            <person name="Ma J."/>
        </authorList>
    </citation>
    <scope>NUCLEOTIDE SEQUENCE [LARGE SCALE GENOMIC DNA]</scope>
    <source>
        <strain evidence="3">JCM 18015</strain>
    </source>
</reference>
<accession>A0ABP9KTG0</accession>
<keyword evidence="3" id="KW-1185">Reference proteome</keyword>
<sequence>MPVAARPVLNRAEDRLFEQLDDLVSTSIMGHNLLAQVSLGEFLRIRRKGRSYGEWKSDFNRVNAKRVDFLIVDRDWNPVLVIEYQGAGHYGPDGTIKQKRDAEKRDAIKRTACMSAGIGVMEVMPQGLTERQEAEIKALFYPPSWIAAE</sequence>
<dbReference type="InterPro" id="IPR024402">
    <property type="entry name" value="DUF2726"/>
</dbReference>
<organism evidence="2 3">
    <name type="scientific">[Roseibacterium] beibuensis</name>
    <dbReference type="NCBI Taxonomy" id="1193142"/>
    <lineage>
        <taxon>Bacteria</taxon>
        <taxon>Pseudomonadati</taxon>
        <taxon>Pseudomonadota</taxon>
        <taxon>Alphaproteobacteria</taxon>
        <taxon>Rhodobacterales</taxon>
        <taxon>Roseobacteraceae</taxon>
        <taxon>Roseicyclus</taxon>
    </lineage>
</organism>
<name>A0ABP9KTG0_9RHOB</name>